<dbReference type="KEGG" id="pbv:AR543_13645"/>
<dbReference type="GO" id="GO:0052621">
    <property type="term" value="F:diguanylate cyclase activity"/>
    <property type="evidence" value="ECO:0007669"/>
    <property type="project" value="TreeGrafter"/>
</dbReference>
<reference evidence="2 3" key="2">
    <citation type="journal article" date="2016" name="Int. J. Syst. Evol. Microbiol.">
        <title>Paenibacillus bovis sp. nov., isolated from raw yak (Bos grunniens) milk.</title>
        <authorList>
            <person name="Gao C."/>
            <person name="Han J."/>
            <person name="Liu Z."/>
            <person name="Xu X."/>
            <person name="Hang F."/>
            <person name="Wu Z."/>
        </authorList>
    </citation>
    <scope>NUCLEOTIDE SEQUENCE [LARGE SCALE GENOMIC DNA]</scope>
    <source>
        <strain evidence="2 3">BD3526</strain>
    </source>
</reference>
<dbReference type="OrthoDB" id="9759607at2"/>
<dbReference type="NCBIfam" id="TIGR00254">
    <property type="entry name" value="GGDEF"/>
    <property type="match status" value="1"/>
</dbReference>
<dbReference type="AlphaFoldDB" id="A0A172ZH31"/>
<dbReference type="Proteomes" id="UP000078148">
    <property type="component" value="Chromosome"/>
</dbReference>
<feature type="domain" description="GGDEF" evidence="1">
    <location>
        <begin position="415"/>
        <end position="548"/>
    </location>
</feature>
<dbReference type="Gene3D" id="1.25.40.10">
    <property type="entry name" value="Tetratricopeptide repeat domain"/>
    <property type="match status" value="2"/>
</dbReference>
<dbReference type="Gene3D" id="3.30.70.270">
    <property type="match status" value="1"/>
</dbReference>
<proteinExistence type="predicted"/>
<evidence type="ECO:0000259" key="1">
    <source>
        <dbReference type="PROSITE" id="PS50887"/>
    </source>
</evidence>
<dbReference type="InterPro" id="IPR043128">
    <property type="entry name" value="Rev_trsase/Diguanyl_cyclase"/>
</dbReference>
<sequence length="548" mass="61476">MTKSVNRHFVPVRSYTHFSNDKNINNLNIDDMDSCTAEQFAEMLDTLELMPYRNTNAAVAAVQKALILVEALDDEQLSQRTRLIQSDVMARQGKVAEAGRIMFHIHQWAEEHEHAHILARSHRLIAGFYRRIGDNESALQHAIAGLRELPDTAPPSTRADHLMMLALTLDEVGAYDDSERRFQEVLMLATLMDDTQLLMFALNNMAYTRYEMGQAEESYQLVHKLRELAKRKNVELGASQLDTIAQVEILLGHPAQAEQTLEPVINNPLSRKLGDLMVLPECLLTAAEAQRLQGKLAQAQSTLDEARHLCHEHGLPGLMVRAMLQQSELYAAAGDYRNAYEEHKRYHEAGEKLRSTEREARARIMQITFDAEEARRDSELFRELALRDPLTGLHNRRYIEPYIDELLEDSFAQGRSVTAILIDLDHFKTINDTLSHQVGDTVLVHLAKILTLTVPPSSALARIGGEEFLAILPDTDAAQGMKQANRLRQAIHSADWSPITGSLPVTASLGVSTMAGIAIDRTELLAIADHRLYEAKHSGRNRVVGDSL</sequence>
<accession>A0A172ZH31</accession>
<dbReference type="STRING" id="1616788.AR543_13645"/>
<reference evidence="3" key="1">
    <citation type="submission" date="2015-10" db="EMBL/GenBank/DDBJ databases">
        <title>Genome of Paenibacillus bovis sp. nov.</title>
        <authorList>
            <person name="Wu Z."/>
            <person name="Gao C."/>
            <person name="Liu Z."/>
            <person name="Zheng H."/>
        </authorList>
    </citation>
    <scope>NUCLEOTIDE SEQUENCE [LARGE SCALE GENOMIC DNA]</scope>
    <source>
        <strain evidence="3">BD3526</strain>
    </source>
</reference>
<dbReference type="InterPro" id="IPR050469">
    <property type="entry name" value="Diguanylate_Cyclase"/>
</dbReference>
<protein>
    <recommendedName>
        <fullName evidence="1">GGDEF domain-containing protein</fullName>
    </recommendedName>
</protein>
<name>A0A172ZH31_9BACL</name>
<dbReference type="SUPFAM" id="SSF48452">
    <property type="entry name" value="TPR-like"/>
    <property type="match status" value="2"/>
</dbReference>
<dbReference type="CDD" id="cd01949">
    <property type="entry name" value="GGDEF"/>
    <property type="match status" value="1"/>
</dbReference>
<dbReference type="PANTHER" id="PTHR45138">
    <property type="entry name" value="REGULATORY COMPONENTS OF SENSORY TRANSDUCTION SYSTEM"/>
    <property type="match status" value="1"/>
</dbReference>
<dbReference type="FunFam" id="3.30.70.270:FF:000001">
    <property type="entry name" value="Diguanylate cyclase domain protein"/>
    <property type="match status" value="1"/>
</dbReference>
<dbReference type="PANTHER" id="PTHR45138:SF9">
    <property type="entry name" value="DIGUANYLATE CYCLASE DGCM-RELATED"/>
    <property type="match status" value="1"/>
</dbReference>
<dbReference type="InterPro" id="IPR029787">
    <property type="entry name" value="Nucleotide_cyclase"/>
</dbReference>
<dbReference type="EMBL" id="CP013023">
    <property type="protein sequence ID" value="ANF96945.1"/>
    <property type="molecule type" value="Genomic_DNA"/>
</dbReference>
<evidence type="ECO:0000313" key="3">
    <source>
        <dbReference type="Proteomes" id="UP000078148"/>
    </source>
</evidence>
<dbReference type="InterPro" id="IPR000160">
    <property type="entry name" value="GGDEF_dom"/>
</dbReference>
<keyword evidence="3" id="KW-1185">Reference proteome</keyword>
<dbReference type="SMART" id="SM00267">
    <property type="entry name" value="GGDEF"/>
    <property type="match status" value="1"/>
</dbReference>
<gene>
    <name evidence="2" type="ORF">AR543_13645</name>
</gene>
<dbReference type="Pfam" id="PF00990">
    <property type="entry name" value="GGDEF"/>
    <property type="match status" value="1"/>
</dbReference>
<dbReference type="PROSITE" id="PS50887">
    <property type="entry name" value="GGDEF"/>
    <property type="match status" value="1"/>
</dbReference>
<dbReference type="RefSeq" id="WP_060535052.1">
    <property type="nucleotide sequence ID" value="NZ_CP013023.1"/>
</dbReference>
<evidence type="ECO:0000313" key="2">
    <source>
        <dbReference type="EMBL" id="ANF96945.1"/>
    </source>
</evidence>
<organism evidence="2 3">
    <name type="scientific">Paenibacillus bovis</name>
    <dbReference type="NCBI Taxonomy" id="1616788"/>
    <lineage>
        <taxon>Bacteria</taxon>
        <taxon>Bacillati</taxon>
        <taxon>Bacillota</taxon>
        <taxon>Bacilli</taxon>
        <taxon>Bacillales</taxon>
        <taxon>Paenibacillaceae</taxon>
        <taxon>Paenibacillus</taxon>
    </lineage>
</organism>
<dbReference type="InterPro" id="IPR011990">
    <property type="entry name" value="TPR-like_helical_dom_sf"/>
</dbReference>
<dbReference type="SUPFAM" id="SSF55073">
    <property type="entry name" value="Nucleotide cyclase"/>
    <property type="match status" value="1"/>
</dbReference>